<evidence type="ECO:0000256" key="2">
    <source>
        <dbReference type="ARBA" id="ARBA00010480"/>
    </source>
</evidence>
<dbReference type="CDD" id="cd02538">
    <property type="entry name" value="G1P_TT_short"/>
    <property type="match status" value="1"/>
</dbReference>
<keyword evidence="6 9" id="KW-0479">Metal-binding</keyword>
<dbReference type="OrthoDB" id="9803871at2"/>
<dbReference type="SUPFAM" id="SSF53448">
    <property type="entry name" value="Nucleotide-diphospho-sugar transferases"/>
    <property type="match status" value="1"/>
</dbReference>
<evidence type="ECO:0000256" key="5">
    <source>
        <dbReference type="ARBA" id="ARBA00022695"/>
    </source>
</evidence>
<evidence type="ECO:0000256" key="4">
    <source>
        <dbReference type="ARBA" id="ARBA00022679"/>
    </source>
</evidence>
<accession>A0A4R6T8T5</accession>
<feature type="domain" description="Nucleotidyl transferase" evidence="10">
    <location>
        <begin position="2"/>
        <end position="237"/>
    </location>
</feature>
<keyword evidence="4 9" id="KW-0808">Transferase</keyword>
<comment type="similarity">
    <text evidence="2 9">Belongs to the glucose-1-phosphate thymidylyltransferase family.</text>
</comment>
<dbReference type="PANTHER" id="PTHR43532">
    <property type="entry name" value="GLUCOSE-1-PHOSPHATE THYMIDYLYLTRANSFERASE"/>
    <property type="match status" value="1"/>
</dbReference>
<comment type="catalytic activity">
    <reaction evidence="8 9">
        <text>dTTP + alpha-D-glucose 1-phosphate + H(+) = dTDP-alpha-D-glucose + diphosphate</text>
        <dbReference type="Rhea" id="RHEA:15225"/>
        <dbReference type="ChEBI" id="CHEBI:15378"/>
        <dbReference type="ChEBI" id="CHEBI:33019"/>
        <dbReference type="ChEBI" id="CHEBI:37568"/>
        <dbReference type="ChEBI" id="CHEBI:57477"/>
        <dbReference type="ChEBI" id="CHEBI:58601"/>
        <dbReference type="EC" id="2.7.7.24"/>
    </reaction>
</comment>
<evidence type="ECO:0000256" key="7">
    <source>
        <dbReference type="ARBA" id="ARBA00022842"/>
    </source>
</evidence>
<dbReference type="GO" id="GO:0008879">
    <property type="term" value="F:glucose-1-phosphate thymidylyltransferase activity"/>
    <property type="evidence" value="ECO:0007669"/>
    <property type="project" value="UniProtKB-EC"/>
</dbReference>
<evidence type="ECO:0000256" key="1">
    <source>
        <dbReference type="ARBA" id="ARBA00001946"/>
    </source>
</evidence>
<dbReference type="NCBIfam" id="TIGR01207">
    <property type="entry name" value="rmlA"/>
    <property type="match status" value="1"/>
</dbReference>
<dbReference type="Pfam" id="PF00483">
    <property type="entry name" value="NTP_transferase"/>
    <property type="match status" value="1"/>
</dbReference>
<dbReference type="InterPro" id="IPR005907">
    <property type="entry name" value="G1P_thy_trans_s"/>
</dbReference>
<keyword evidence="7 9" id="KW-0460">Magnesium</keyword>
<reference evidence="11 12" key="1">
    <citation type="submission" date="2019-03" db="EMBL/GenBank/DDBJ databases">
        <title>Genomic Encyclopedia of Type Strains, Phase III (KMG-III): the genomes of soil and plant-associated and newly described type strains.</title>
        <authorList>
            <person name="Whitman W."/>
        </authorList>
    </citation>
    <scope>NUCLEOTIDE SEQUENCE [LARGE SCALE GENOMIC DNA]</scope>
    <source>
        <strain evidence="11 12">CECT 8446</strain>
    </source>
</reference>
<comment type="caution">
    <text evidence="11">The sequence shown here is derived from an EMBL/GenBank/DDBJ whole genome shotgun (WGS) entry which is preliminary data.</text>
</comment>
<proteinExistence type="inferred from homology"/>
<evidence type="ECO:0000256" key="8">
    <source>
        <dbReference type="ARBA" id="ARBA00049336"/>
    </source>
</evidence>
<protein>
    <recommendedName>
        <fullName evidence="3 9">Glucose-1-phosphate thymidylyltransferase</fullName>
        <ecNumber evidence="3 9">2.7.7.24</ecNumber>
    </recommendedName>
</protein>
<dbReference type="PANTHER" id="PTHR43532:SF1">
    <property type="entry name" value="GLUCOSE-1-PHOSPHATE THYMIDYLYLTRANSFERASE 1"/>
    <property type="match status" value="1"/>
</dbReference>
<dbReference type="EMBL" id="SNYF01000005">
    <property type="protein sequence ID" value="TDQ19131.1"/>
    <property type="molecule type" value="Genomic_DNA"/>
</dbReference>
<keyword evidence="5 9" id="KW-0548">Nucleotidyltransferase</keyword>
<dbReference type="GO" id="GO:0046872">
    <property type="term" value="F:metal ion binding"/>
    <property type="evidence" value="ECO:0007669"/>
    <property type="project" value="UniProtKB-KW"/>
</dbReference>
<evidence type="ECO:0000259" key="10">
    <source>
        <dbReference type="Pfam" id="PF00483"/>
    </source>
</evidence>
<organism evidence="11 12">
    <name type="scientific">Algoriphagus boseongensis</name>
    <dbReference type="NCBI Taxonomy" id="1442587"/>
    <lineage>
        <taxon>Bacteria</taxon>
        <taxon>Pseudomonadati</taxon>
        <taxon>Bacteroidota</taxon>
        <taxon>Cytophagia</taxon>
        <taxon>Cytophagales</taxon>
        <taxon>Cyclobacteriaceae</taxon>
        <taxon>Algoriphagus</taxon>
    </lineage>
</organism>
<dbReference type="InterPro" id="IPR005835">
    <property type="entry name" value="NTP_transferase_dom"/>
</dbReference>
<dbReference type="Proteomes" id="UP000294535">
    <property type="component" value="Unassembled WGS sequence"/>
</dbReference>
<evidence type="ECO:0000256" key="6">
    <source>
        <dbReference type="ARBA" id="ARBA00022723"/>
    </source>
</evidence>
<dbReference type="Gene3D" id="3.90.550.10">
    <property type="entry name" value="Spore Coat Polysaccharide Biosynthesis Protein SpsA, Chain A"/>
    <property type="match status" value="1"/>
</dbReference>
<dbReference type="FunFam" id="3.90.550.10:FF:000023">
    <property type="entry name" value="Glucose-1-phosphate thymidylyltransferase"/>
    <property type="match status" value="1"/>
</dbReference>
<name>A0A4R6T8T5_9BACT</name>
<sequence length="286" mass="31600">MKGIILAGGSGTRLYPLTISVSKQLMPVYDKPMIYYPLSVLMMAGIKEVLIITTPEDSASFQKLLGDGSQLGCSFEYAVQPSPDGLAQAFIIGEKFIGNDKVALILGDNIFYGSGLHKTLKENTNPEGGVVFAYHVNDPERYGVVEFDENQKAISIEEKPVNPKSNFAVPGLYFYDNQVVEIAKNIKPSPRGELEITDVNNEYLKMGKLQVAILNRGTAWLDTGTHQSLLQAAQFVEVIEERQGLKIGCIEEIAYRNGFIEKEQLLKAAEKLGKSGYGIYLKRLIK</sequence>
<dbReference type="AlphaFoldDB" id="A0A4R6T8T5"/>
<evidence type="ECO:0000313" key="12">
    <source>
        <dbReference type="Proteomes" id="UP000294535"/>
    </source>
</evidence>
<comment type="cofactor">
    <cofactor evidence="1">
        <name>Mg(2+)</name>
        <dbReference type="ChEBI" id="CHEBI:18420"/>
    </cofactor>
</comment>
<keyword evidence="12" id="KW-1185">Reference proteome</keyword>
<evidence type="ECO:0000256" key="3">
    <source>
        <dbReference type="ARBA" id="ARBA00012461"/>
    </source>
</evidence>
<dbReference type="EC" id="2.7.7.24" evidence="3 9"/>
<gene>
    <name evidence="11" type="ORF">DFQ04_0948</name>
</gene>
<comment type="function">
    <text evidence="9">Catalyzes the formation of dTDP-glucose, from dTTP and glucose 1-phosphate, as well as its pyrophosphorolysis.</text>
</comment>
<dbReference type="InterPro" id="IPR029044">
    <property type="entry name" value="Nucleotide-diphossugar_trans"/>
</dbReference>
<dbReference type="RefSeq" id="WP_133553165.1">
    <property type="nucleotide sequence ID" value="NZ_SNYF01000005.1"/>
</dbReference>
<evidence type="ECO:0000313" key="11">
    <source>
        <dbReference type="EMBL" id="TDQ19131.1"/>
    </source>
</evidence>
<evidence type="ECO:0000256" key="9">
    <source>
        <dbReference type="RuleBase" id="RU003706"/>
    </source>
</evidence>